<evidence type="ECO:0000256" key="1">
    <source>
        <dbReference type="SAM" id="Phobius"/>
    </source>
</evidence>
<dbReference type="Pfam" id="PF00535">
    <property type="entry name" value="Glycos_transf_2"/>
    <property type="match status" value="1"/>
</dbReference>
<evidence type="ECO:0000313" key="4">
    <source>
        <dbReference type="Proteomes" id="UP000229459"/>
    </source>
</evidence>
<feature type="domain" description="Glycosyltransferase 2-like" evidence="2">
    <location>
        <begin position="5"/>
        <end position="128"/>
    </location>
</feature>
<dbReference type="SUPFAM" id="SSF53448">
    <property type="entry name" value="Nucleotide-diphospho-sugar transferases"/>
    <property type="match status" value="1"/>
</dbReference>
<gene>
    <name evidence="3" type="ORF">COX08_00580</name>
</gene>
<dbReference type="CDD" id="cd02511">
    <property type="entry name" value="Beta4Glucosyltransferase"/>
    <property type="match status" value="1"/>
</dbReference>
<dbReference type="PANTHER" id="PTHR43630">
    <property type="entry name" value="POLY-BETA-1,6-N-ACETYL-D-GLUCOSAMINE SYNTHASE"/>
    <property type="match status" value="1"/>
</dbReference>
<name>A0A2H0B784_9BACT</name>
<dbReference type="AlphaFoldDB" id="A0A2H0B784"/>
<organism evidence="3 4">
    <name type="scientific">Candidatus Beckwithbacteria bacterium CG23_combo_of_CG06-09_8_20_14_all_34_8</name>
    <dbReference type="NCBI Taxonomy" id="1974497"/>
    <lineage>
        <taxon>Bacteria</taxon>
        <taxon>Candidatus Beckwithiibacteriota</taxon>
    </lineage>
</organism>
<keyword evidence="1" id="KW-1133">Transmembrane helix</keyword>
<keyword evidence="1" id="KW-0812">Transmembrane</keyword>
<evidence type="ECO:0000313" key="3">
    <source>
        <dbReference type="EMBL" id="PIP53517.1"/>
    </source>
</evidence>
<proteinExistence type="predicted"/>
<accession>A0A2H0B784</accession>
<protein>
    <recommendedName>
        <fullName evidence="2">Glycosyltransferase 2-like domain-containing protein</fullName>
    </recommendedName>
</protein>
<sequence length="250" mass="28823">MTDLSAVILSNNSEKTILNAIKSVLFCDEIIIIDDNSTDNTIRIIEQLNLAKIKIYSHILNDDFSNQRNFGLQKASGNWILFLDSDEVISQQLANEIVHTIKIPKVNGYYLKRLDIFMDVKLKHGETGNIKLLRLAKKGFGIWEGKVHETWRITGQVGVLQNAILHYHNLTILQFLERLDKYSTLQANSLFEKKVKEPLCCHFVKPIAKFILNYIVRLGFMDGYPGLVMAWLMSWHSLLVRIKLRLLNLK</sequence>
<feature type="transmembrane region" description="Helical" evidence="1">
    <location>
        <begin position="223"/>
        <end position="242"/>
    </location>
</feature>
<reference evidence="3 4" key="1">
    <citation type="submission" date="2017-09" db="EMBL/GenBank/DDBJ databases">
        <title>Depth-based differentiation of microbial function through sediment-hosted aquifers and enrichment of novel symbionts in the deep terrestrial subsurface.</title>
        <authorList>
            <person name="Probst A.J."/>
            <person name="Ladd B."/>
            <person name="Jarett J.K."/>
            <person name="Geller-Mcgrath D.E."/>
            <person name="Sieber C.M."/>
            <person name="Emerson J.B."/>
            <person name="Anantharaman K."/>
            <person name="Thomas B.C."/>
            <person name="Malmstrom R."/>
            <person name="Stieglmeier M."/>
            <person name="Klingl A."/>
            <person name="Woyke T."/>
            <person name="Ryan C.M."/>
            <person name="Banfield J.F."/>
        </authorList>
    </citation>
    <scope>NUCLEOTIDE SEQUENCE [LARGE SCALE GENOMIC DNA]</scope>
    <source>
        <strain evidence="3">CG23_combo_of_CG06-09_8_20_14_all_34_8</strain>
    </source>
</reference>
<dbReference type="InterPro" id="IPR029044">
    <property type="entry name" value="Nucleotide-diphossugar_trans"/>
</dbReference>
<dbReference type="Proteomes" id="UP000229459">
    <property type="component" value="Unassembled WGS sequence"/>
</dbReference>
<evidence type="ECO:0000259" key="2">
    <source>
        <dbReference type="Pfam" id="PF00535"/>
    </source>
</evidence>
<dbReference type="Gene3D" id="3.90.550.10">
    <property type="entry name" value="Spore Coat Polysaccharide Biosynthesis Protein SpsA, Chain A"/>
    <property type="match status" value="1"/>
</dbReference>
<dbReference type="EMBL" id="PCSR01000013">
    <property type="protein sequence ID" value="PIP53517.1"/>
    <property type="molecule type" value="Genomic_DNA"/>
</dbReference>
<keyword evidence="1" id="KW-0472">Membrane</keyword>
<dbReference type="PANTHER" id="PTHR43630:SF2">
    <property type="entry name" value="GLYCOSYLTRANSFERASE"/>
    <property type="match status" value="1"/>
</dbReference>
<dbReference type="InterPro" id="IPR001173">
    <property type="entry name" value="Glyco_trans_2-like"/>
</dbReference>
<comment type="caution">
    <text evidence="3">The sequence shown here is derived from an EMBL/GenBank/DDBJ whole genome shotgun (WGS) entry which is preliminary data.</text>
</comment>